<gene>
    <name evidence="10" type="ORF">AMJ83_00620</name>
</gene>
<name>A0A0S8FXB4_UNCW3</name>
<evidence type="ECO:0000256" key="6">
    <source>
        <dbReference type="ARBA" id="ARBA00023136"/>
    </source>
</evidence>
<keyword evidence="3" id="KW-1003">Cell membrane</keyword>
<dbReference type="GO" id="GO:0044874">
    <property type="term" value="P:lipoprotein localization to outer membrane"/>
    <property type="evidence" value="ECO:0007669"/>
    <property type="project" value="TreeGrafter"/>
</dbReference>
<comment type="similarity">
    <text evidence="2">Belongs to the ABC-4 integral membrane protein family. LolC/E subfamily.</text>
</comment>
<dbReference type="InterPro" id="IPR051447">
    <property type="entry name" value="Lipoprotein-release_system"/>
</dbReference>
<dbReference type="Pfam" id="PF12704">
    <property type="entry name" value="MacB_PCD"/>
    <property type="match status" value="1"/>
</dbReference>
<dbReference type="STRING" id="1703779.AMJ83_00620"/>
<feature type="transmembrane region" description="Helical" evidence="7">
    <location>
        <begin position="263"/>
        <end position="288"/>
    </location>
</feature>
<comment type="caution">
    <text evidence="10">The sequence shown here is derived from an EMBL/GenBank/DDBJ whole genome shotgun (WGS) entry which is preliminary data.</text>
</comment>
<reference evidence="10 11" key="1">
    <citation type="journal article" date="2015" name="Microbiome">
        <title>Genomic resolution of linkages in carbon, nitrogen, and sulfur cycling among widespread estuary sediment bacteria.</title>
        <authorList>
            <person name="Baker B.J."/>
            <person name="Lazar C.S."/>
            <person name="Teske A.P."/>
            <person name="Dick G.J."/>
        </authorList>
    </citation>
    <scope>NUCLEOTIDE SEQUENCE [LARGE SCALE GENOMIC DNA]</scope>
    <source>
        <strain evidence="10">SM23_42</strain>
    </source>
</reference>
<evidence type="ECO:0000259" key="8">
    <source>
        <dbReference type="Pfam" id="PF02687"/>
    </source>
</evidence>
<keyword evidence="4 7" id="KW-0812">Transmembrane</keyword>
<evidence type="ECO:0000256" key="4">
    <source>
        <dbReference type="ARBA" id="ARBA00022692"/>
    </source>
</evidence>
<feature type="transmembrane region" description="Helical" evidence="7">
    <location>
        <begin position="361"/>
        <end position="381"/>
    </location>
</feature>
<dbReference type="Pfam" id="PF02687">
    <property type="entry name" value="FtsX"/>
    <property type="match status" value="1"/>
</dbReference>
<evidence type="ECO:0000256" key="5">
    <source>
        <dbReference type="ARBA" id="ARBA00022989"/>
    </source>
</evidence>
<comment type="subcellular location">
    <subcellularLocation>
        <location evidence="1">Cell membrane</location>
        <topology evidence="1">Multi-pass membrane protein</topology>
    </subcellularLocation>
</comment>
<dbReference type="Proteomes" id="UP000051373">
    <property type="component" value="Unassembled WGS sequence"/>
</dbReference>
<dbReference type="EMBL" id="LJUJ01000001">
    <property type="protein sequence ID" value="KPK64730.1"/>
    <property type="molecule type" value="Genomic_DNA"/>
</dbReference>
<feature type="domain" description="ABC3 transporter permease C-terminal" evidence="8">
    <location>
        <begin position="267"/>
        <end position="388"/>
    </location>
</feature>
<feature type="transmembrane region" description="Helical" evidence="7">
    <location>
        <begin position="308"/>
        <end position="341"/>
    </location>
</feature>
<sequence length="398" mass="44512">MNTEFFIARRYMLSRHRKFLSMSTAIAIGGVFVGVAALLITLSMMNGFQNELRRRILGGTPHIIVRKYFNEPIHDYQNVKVKLEPYKFVRASAPFVIQKSVIKYKRQLDGVVIKGVDDELEKNITEIGQKMISGVFELAGGCVIGVELAHNLGVAVGDSVVIALPFGEQLGLVPRAKKVVLRGIFDFGYYDYNATIVYMDLKDVQALFEMGESISGVEVRIEDIYKAPQHARKIEDDLGYPYRAQDWIESNRSVFAALKMEKIITFIVLVLIIIVAGFNIIGTLINMVKKKTKEIGIMRSYGFTAPKIMKIFIYHGSIIGVIGTVLGLAFAFLACLLLDRYQVTLPGDIYFIETLPVEMEINDFVITAIAAILISFLSTIYPAKRATGLTTVEALRNE</sequence>
<organism evidence="10 11">
    <name type="scientific">candidate division WOR_3 bacterium SM23_42</name>
    <dbReference type="NCBI Taxonomy" id="1703779"/>
    <lineage>
        <taxon>Bacteria</taxon>
        <taxon>Bacteria division WOR-3</taxon>
    </lineage>
</organism>
<dbReference type="PANTHER" id="PTHR30489:SF0">
    <property type="entry name" value="LIPOPROTEIN-RELEASING SYSTEM TRANSMEMBRANE PROTEIN LOLE"/>
    <property type="match status" value="1"/>
</dbReference>
<keyword evidence="5 7" id="KW-1133">Transmembrane helix</keyword>
<dbReference type="GO" id="GO:0098797">
    <property type="term" value="C:plasma membrane protein complex"/>
    <property type="evidence" value="ECO:0007669"/>
    <property type="project" value="TreeGrafter"/>
</dbReference>
<accession>A0A0S8FXB4</accession>
<evidence type="ECO:0000256" key="2">
    <source>
        <dbReference type="ARBA" id="ARBA00005236"/>
    </source>
</evidence>
<evidence type="ECO:0000256" key="7">
    <source>
        <dbReference type="SAM" id="Phobius"/>
    </source>
</evidence>
<feature type="transmembrane region" description="Helical" evidence="7">
    <location>
        <begin position="20"/>
        <end position="45"/>
    </location>
</feature>
<dbReference type="InterPro" id="IPR025857">
    <property type="entry name" value="MacB_PCD"/>
</dbReference>
<proteinExistence type="inferred from homology"/>
<evidence type="ECO:0000256" key="3">
    <source>
        <dbReference type="ARBA" id="ARBA00022475"/>
    </source>
</evidence>
<dbReference type="PANTHER" id="PTHR30489">
    <property type="entry name" value="LIPOPROTEIN-RELEASING SYSTEM TRANSMEMBRANE PROTEIN LOLE"/>
    <property type="match status" value="1"/>
</dbReference>
<feature type="domain" description="MacB-like periplasmic core" evidence="9">
    <location>
        <begin position="24"/>
        <end position="235"/>
    </location>
</feature>
<evidence type="ECO:0000313" key="11">
    <source>
        <dbReference type="Proteomes" id="UP000051373"/>
    </source>
</evidence>
<evidence type="ECO:0000313" key="10">
    <source>
        <dbReference type="EMBL" id="KPK64730.1"/>
    </source>
</evidence>
<evidence type="ECO:0000259" key="9">
    <source>
        <dbReference type="Pfam" id="PF12704"/>
    </source>
</evidence>
<evidence type="ECO:0000256" key="1">
    <source>
        <dbReference type="ARBA" id="ARBA00004651"/>
    </source>
</evidence>
<keyword evidence="6 7" id="KW-0472">Membrane</keyword>
<dbReference type="AlphaFoldDB" id="A0A0S8FXB4"/>
<dbReference type="InterPro" id="IPR003838">
    <property type="entry name" value="ABC3_permease_C"/>
</dbReference>
<evidence type="ECO:0008006" key="12">
    <source>
        <dbReference type="Google" id="ProtNLM"/>
    </source>
</evidence>
<protein>
    <recommendedName>
        <fullName evidence="12">ABC transporter permease</fullName>
    </recommendedName>
</protein>